<proteinExistence type="predicted"/>
<dbReference type="eggNOG" id="COG3293">
    <property type="taxonomic scope" value="Bacteria"/>
</dbReference>
<evidence type="ECO:0000313" key="3">
    <source>
        <dbReference type="Proteomes" id="UP000001966"/>
    </source>
</evidence>
<reference evidence="2 3" key="1">
    <citation type="journal article" date="2007" name="Environ. Microbiol.">
        <title>Whole-genome analysis of the ammonia-oxidizing bacterium, Nitrosomonas eutropha C91: implications for niche adaptation.</title>
        <authorList>
            <person name="Stein L.Y."/>
            <person name="Arp D.J."/>
            <person name="Berube P.M."/>
            <person name="Chain P.S."/>
            <person name="Hauser L."/>
            <person name="Jetten M.S."/>
            <person name="Klotz M.G."/>
            <person name="Larimer F.W."/>
            <person name="Norton J.M."/>
            <person name="Op den Camp H.J.M."/>
            <person name="Shin M."/>
            <person name="Wei X."/>
        </authorList>
    </citation>
    <scope>NUCLEOTIDE SEQUENCE [LARGE SCALE GENOMIC DNA]</scope>
    <source>
        <strain evidence="3">DSM 101675 / C91 / Nm57</strain>
    </source>
</reference>
<evidence type="ECO:0000256" key="1">
    <source>
        <dbReference type="SAM" id="MobiDB-lite"/>
    </source>
</evidence>
<dbReference type="EMBL" id="CP000450">
    <property type="protein sequence ID" value="ABI60579.1"/>
    <property type="molecule type" value="Genomic_DNA"/>
</dbReference>
<evidence type="ECO:0000313" key="2">
    <source>
        <dbReference type="EMBL" id="ABI60579.1"/>
    </source>
</evidence>
<dbReference type="KEGG" id="net:Neut_2365"/>
<dbReference type="Proteomes" id="UP000001966">
    <property type="component" value="Chromosome"/>
</dbReference>
<dbReference type="AlphaFoldDB" id="Q0ADK3"/>
<gene>
    <name evidence="2" type="ordered locus">Neut_2365</name>
</gene>
<sequence length="113" mass="13000">MLFSGLCEQSSMAAFAAGLRGWSNTPRHFTRWRDKGIREKLLEILMDDPDYEWLMIDTSHGKVHPHASEARGDKSGERESSTPRYIWPRMRMVCRSKSLLHQVPLLITCKLAA</sequence>
<accession>Q0ADK3</accession>
<protein>
    <submittedName>
        <fullName evidence="2">Putative transposase</fullName>
    </submittedName>
</protein>
<feature type="compositionally biased region" description="Basic and acidic residues" evidence="1">
    <location>
        <begin position="66"/>
        <end position="81"/>
    </location>
</feature>
<name>Q0ADK3_NITEC</name>
<dbReference type="STRING" id="335283.Neut_2365"/>
<dbReference type="HOGENOM" id="CLU_055261_2_3_4"/>
<organism evidence="2 3">
    <name type="scientific">Nitrosomonas eutropha (strain DSM 101675 / C91 / Nm57)</name>
    <dbReference type="NCBI Taxonomy" id="335283"/>
    <lineage>
        <taxon>Bacteria</taxon>
        <taxon>Pseudomonadati</taxon>
        <taxon>Pseudomonadota</taxon>
        <taxon>Betaproteobacteria</taxon>
        <taxon>Nitrosomonadales</taxon>
        <taxon>Nitrosomonadaceae</taxon>
        <taxon>Nitrosomonas</taxon>
    </lineage>
</organism>
<dbReference type="OrthoDB" id="8546789at2"/>
<feature type="region of interest" description="Disordered" evidence="1">
    <location>
        <begin position="62"/>
        <end position="82"/>
    </location>
</feature>